<proteinExistence type="predicted"/>
<dbReference type="AlphaFoldDB" id="A0A7X0CZE6"/>
<protein>
    <submittedName>
        <fullName evidence="1">Uncharacterized protein</fullName>
    </submittedName>
</protein>
<dbReference type="EMBL" id="JACHEG010000002">
    <property type="protein sequence ID" value="MBB6162249.1"/>
    <property type="molecule type" value="Genomic_DNA"/>
</dbReference>
<gene>
    <name evidence="1" type="ORF">HNQ72_002067</name>
</gene>
<sequence length="64" mass="7093">MSAFTQPVKCRTQPFKFIAQAILNIGESLDDFGGNRMPHVVLHALSVRPNGVAFDHCSAERRPL</sequence>
<accession>A0A7X0CZE6</accession>
<evidence type="ECO:0000313" key="2">
    <source>
        <dbReference type="Proteomes" id="UP000547879"/>
    </source>
</evidence>
<keyword evidence="2" id="KW-1185">Reference proteome</keyword>
<reference evidence="1 2" key="1">
    <citation type="submission" date="2020-08" db="EMBL/GenBank/DDBJ databases">
        <title>Genomic Encyclopedia of Type Strains, Phase IV (KMG-IV): sequencing the most valuable type-strain genomes for metagenomic binning, comparative biology and taxonomic classification.</title>
        <authorList>
            <person name="Goeker M."/>
        </authorList>
    </citation>
    <scope>NUCLEOTIDE SEQUENCE [LARGE SCALE GENOMIC DNA]</scope>
    <source>
        <strain evidence="1 2">DSM 100734</strain>
    </source>
</reference>
<dbReference type="RefSeq" id="WP_183992162.1">
    <property type="nucleotide sequence ID" value="NZ_BMHW01000002.1"/>
</dbReference>
<organism evidence="1 2">
    <name type="scientific">Rhizobium wenxiniae</name>
    <dbReference type="NCBI Taxonomy" id="1737357"/>
    <lineage>
        <taxon>Bacteria</taxon>
        <taxon>Pseudomonadati</taxon>
        <taxon>Pseudomonadota</taxon>
        <taxon>Alphaproteobacteria</taxon>
        <taxon>Hyphomicrobiales</taxon>
        <taxon>Rhizobiaceae</taxon>
        <taxon>Rhizobium/Agrobacterium group</taxon>
        <taxon>Rhizobium</taxon>
    </lineage>
</organism>
<evidence type="ECO:0000313" key="1">
    <source>
        <dbReference type="EMBL" id="MBB6162249.1"/>
    </source>
</evidence>
<comment type="caution">
    <text evidence="1">The sequence shown here is derived from an EMBL/GenBank/DDBJ whole genome shotgun (WGS) entry which is preliminary data.</text>
</comment>
<name>A0A7X0CZE6_9HYPH</name>
<dbReference type="Proteomes" id="UP000547879">
    <property type="component" value="Unassembled WGS sequence"/>
</dbReference>